<keyword evidence="2" id="KW-0442">Lipid degradation</keyword>
<dbReference type="GO" id="GO:0019369">
    <property type="term" value="P:arachidonate metabolic process"/>
    <property type="evidence" value="ECO:0007669"/>
    <property type="project" value="TreeGrafter"/>
</dbReference>
<name>A0A091E4Z9_FUKDA</name>
<dbReference type="Proteomes" id="UP000028990">
    <property type="component" value="Unassembled WGS sequence"/>
</dbReference>
<dbReference type="GO" id="GO:0016042">
    <property type="term" value="P:lipid catabolic process"/>
    <property type="evidence" value="ECO:0007669"/>
    <property type="project" value="UniProtKB-KW"/>
</dbReference>
<evidence type="ECO:0000256" key="2">
    <source>
        <dbReference type="ARBA" id="ARBA00022963"/>
    </source>
</evidence>
<dbReference type="PANTHER" id="PTHR24185">
    <property type="entry name" value="CALCIUM-INDEPENDENT PHOSPHOLIPASE A2-GAMMA"/>
    <property type="match status" value="1"/>
</dbReference>
<evidence type="ECO:0000313" key="4">
    <source>
        <dbReference type="Proteomes" id="UP000028990"/>
    </source>
</evidence>
<evidence type="ECO:0000313" key="3">
    <source>
        <dbReference type="EMBL" id="KFO38442.1"/>
    </source>
</evidence>
<reference evidence="3 4" key="1">
    <citation type="submission" date="2013-11" db="EMBL/GenBank/DDBJ databases">
        <title>The Damaraland mole rat (Fukomys damarensis) genome and evolution of African mole rats.</title>
        <authorList>
            <person name="Gladyshev V.N."/>
            <person name="Fang X."/>
        </authorList>
    </citation>
    <scope>NUCLEOTIDE SEQUENCE [LARGE SCALE GENOMIC DNA]</scope>
    <source>
        <tissue evidence="3">Liver</tissue>
    </source>
</reference>
<keyword evidence="4" id="KW-1185">Reference proteome</keyword>
<protein>
    <submittedName>
        <fullName evidence="3">Calcium-independent phospholipase A2-gamma</fullName>
    </submittedName>
</protein>
<keyword evidence="1" id="KW-0378">Hydrolase</keyword>
<dbReference type="GO" id="GO:0016020">
    <property type="term" value="C:membrane"/>
    <property type="evidence" value="ECO:0007669"/>
    <property type="project" value="TreeGrafter"/>
</dbReference>
<dbReference type="AlphaFoldDB" id="A0A091E4Z9"/>
<dbReference type="PANTHER" id="PTHR24185:SF1">
    <property type="entry name" value="CALCIUM-INDEPENDENT PHOSPHOLIPASE A2-GAMMA"/>
    <property type="match status" value="1"/>
</dbReference>
<sequence length="123" mass="14015">MHECKCLRPDVPLECLMSLGPGRYESDVKNIVAYTSLKAKLSKVINSRPDTEEVHIMLDGLLPPDTYFRFNPGLRENIPLDESQNEKLNQLQLEGLKYKETNEEKLKKLAKILSQGKNNSAEN</sequence>
<keyword evidence="2" id="KW-0443">Lipid metabolism</keyword>
<dbReference type="Gene3D" id="3.40.1090.10">
    <property type="entry name" value="Cytosolic phospholipase A2 catalytic domain"/>
    <property type="match status" value="1"/>
</dbReference>
<dbReference type="GO" id="GO:0047499">
    <property type="term" value="F:calcium-independent phospholipase A2 activity"/>
    <property type="evidence" value="ECO:0007669"/>
    <property type="project" value="TreeGrafter"/>
</dbReference>
<dbReference type="EMBL" id="KN120510">
    <property type="protein sequence ID" value="KFO38442.1"/>
    <property type="molecule type" value="Genomic_DNA"/>
</dbReference>
<organism evidence="3 4">
    <name type="scientific">Fukomys damarensis</name>
    <name type="common">Damaraland mole rat</name>
    <name type="synonym">Cryptomys damarensis</name>
    <dbReference type="NCBI Taxonomy" id="885580"/>
    <lineage>
        <taxon>Eukaryota</taxon>
        <taxon>Metazoa</taxon>
        <taxon>Chordata</taxon>
        <taxon>Craniata</taxon>
        <taxon>Vertebrata</taxon>
        <taxon>Euteleostomi</taxon>
        <taxon>Mammalia</taxon>
        <taxon>Eutheria</taxon>
        <taxon>Euarchontoglires</taxon>
        <taxon>Glires</taxon>
        <taxon>Rodentia</taxon>
        <taxon>Hystricomorpha</taxon>
        <taxon>Bathyergidae</taxon>
        <taxon>Fukomys</taxon>
    </lineage>
</organism>
<proteinExistence type="predicted"/>
<evidence type="ECO:0000256" key="1">
    <source>
        <dbReference type="ARBA" id="ARBA00022801"/>
    </source>
</evidence>
<accession>A0A091E4Z9</accession>
<gene>
    <name evidence="3" type="ORF">H920_00091</name>
</gene>